<evidence type="ECO:0000313" key="2">
    <source>
        <dbReference type="EMBL" id="MCW3171294.1"/>
    </source>
</evidence>
<dbReference type="Proteomes" id="UP001163714">
    <property type="component" value="Unassembled WGS sequence"/>
</dbReference>
<dbReference type="EMBL" id="JAPDMX010000003">
    <property type="protein sequence ID" value="MCW3171294.1"/>
    <property type="molecule type" value="Genomic_DNA"/>
</dbReference>
<keyword evidence="3" id="KW-1185">Reference proteome</keyword>
<proteinExistence type="predicted"/>
<organism evidence="2 3">
    <name type="scientific">Shewanella subflava</name>
    <dbReference type="NCBI Taxonomy" id="2986476"/>
    <lineage>
        <taxon>Bacteria</taxon>
        <taxon>Pseudomonadati</taxon>
        <taxon>Pseudomonadota</taxon>
        <taxon>Gammaproteobacteria</taxon>
        <taxon>Alteromonadales</taxon>
        <taxon>Shewanellaceae</taxon>
        <taxon>Shewanella</taxon>
    </lineage>
</organism>
<name>A0ABT3I5Q3_9GAMM</name>
<comment type="caution">
    <text evidence="2">The sequence shown here is derived from an EMBL/GenBank/DDBJ whole genome shotgun (WGS) entry which is preliminary data.</text>
</comment>
<reference evidence="2" key="1">
    <citation type="submission" date="2022-10" db="EMBL/GenBank/DDBJ databases">
        <title>Shewanella flava sp. nov, isolated from the estuary of the Fenhe River into the Yellow River.</title>
        <authorList>
            <person name="Li Y."/>
        </authorList>
    </citation>
    <scope>NUCLEOTIDE SEQUENCE</scope>
    <source>
        <strain evidence="2">FYR11-62</strain>
    </source>
</reference>
<accession>A0ABT3I5Q3</accession>
<keyword evidence="1" id="KW-0812">Transmembrane</keyword>
<gene>
    <name evidence="2" type="ORF">OHT75_02235</name>
</gene>
<keyword evidence="1" id="KW-0472">Membrane</keyword>
<evidence type="ECO:0000256" key="1">
    <source>
        <dbReference type="SAM" id="Phobius"/>
    </source>
</evidence>
<feature type="transmembrane region" description="Helical" evidence="1">
    <location>
        <begin position="23"/>
        <end position="42"/>
    </location>
</feature>
<sequence length="90" mass="9738">MEFSEKELAVIASAKHKIKTATLFRALLIVVLLCGIALMASGMVVAEYIVYLAFGAVVLAIGLPQFGPGPKYEELLQILDNKANTQRSKT</sequence>
<protein>
    <submittedName>
        <fullName evidence="2">Uncharacterized protein</fullName>
    </submittedName>
</protein>
<dbReference type="RefSeq" id="WP_264724776.1">
    <property type="nucleotide sequence ID" value="NZ_JAPDMX010000003.1"/>
</dbReference>
<feature type="transmembrane region" description="Helical" evidence="1">
    <location>
        <begin position="48"/>
        <end position="67"/>
    </location>
</feature>
<keyword evidence="1" id="KW-1133">Transmembrane helix</keyword>
<evidence type="ECO:0000313" key="3">
    <source>
        <dbReference type="Proteomes" id="UP001163714"/>
    </source>
</evidence>